<evidence type="ECO:0000313" key="3">
    <source>
        <dbReference type="Proteomes" id="UP000000305"/>
    </source>
</evidence>
<name>E9H514_DAPPU</name>
<dbReference type="HOGENOM" id="CLU_2608467_0_0_1"/>
<dbReference type="EMBL" id="GL732592">
    <property type="protein sequence ID" value="EFX73263.1"/>
    <property type="molecule type" value="Genomic_DNA"/>
</dbReference>
<dbReference type="KEGG" id="dpx:DAPPUDRAFT_325532"/>
<keyword evidence="1" id="KW-0732">Signal</keyword>
<dbReference type="AlphaFoldDB" id="E9H514"/>
<dbReference type="Proteomes" id="UP000000305">
    <property type="component" value="Unassembled WGS sequence"/>
</dbReference>
<sequence>MKITLATAFLAVLLLGVGTVEAASISIHPYLSFRTYAIQPHFQRYYRVTMPLQQQNQYYSIEYYGARDPLENRPIPRPH</sequence>
<keyword evidence="3" id="KW-1185">Reference proteome</keyword>
<proteinExistence type="predicted"/>
<protein>
    <submittedName>
        <fullName evidence="2">Uncharacterized protein</fullName>
    </submittedName>
</protein>
<dbReference type="InParanoid" id="E9H514"/>
<evidence type="ECO:0000256" key="1">
    <source>
        <dbReference type="SAM" id="SignalP"/>
    </source>
</evidence>
<organism evidence="2 3">
    <name type="scientific">Daphnia pulex</name>
    <name type="common">Water flea</name>
    <dbReference type="NCBI Taxonomy" id="6669"/>
    <lineage>
        <taxon>Eukaryota</taxon>
        <taxon>Metazoa</taxon>
        <taxon>Ecdysozoa</taxon>
        <taxon>Arthropoda</taxon>
        <taxon>Crustacea</taxon>
        <taxon>Branchiopoda</taxon>
        <taxon>Diplostraca</taxon>
        <taxon>Cladocera</taxon>
        <taxon>Anomopoda</taxon>
        <taxon>Daphniidae</taxon>
        <taxon>Daphnia</taxon>
    </lineage>
</organism>
<gene>
    <name evidence="2" type="ORF">DAPPUDRAFT_325532</name>
</gene>
<accession>E9H514</accession>
<feature type="chain" id="PRO_5003241520" evidence="1">
    <location>
        <begin position="23"/>
        <end position="79"/>
    </location>
</feature>
<evidence type="ECO:0000313" key="2">
    <source>
        <dbReference type="EMBL" id="EFX73263.1"/>
    </source>
</evidence>
<feature type="signal peptide" evidence="1">
    <location>
        <begin position="1"/>
        <end position="22"/>
    </location>
</feature>
<reference evidence="2 3" key="1">
    <citation type="journal article" date="2011" name="Science">
        <title>The ecoresponsive genome of Daphnia pulex.</title>
        <authorList>
            <person name="Colbourne J.K."/>
            <person name="Pfrender M.E."/>
            <person name="Gilbert D."/>
            <person name="Thomas W.K."/>
            <person name="Tucker A."/>
            <person name="Oakley T.H."/>
            <person name="Tokishita S."/>
            <person name="Aerts A."/>
            <person name="Arnold G.J."/>
            <person name="Basu M.K."/>
            <person name="Bauer D.J."/>
            <person name="Caceres C.E."/>
            <person name="Carmel L."/>
            <person name="Casola C."/>
            <person name="Choi J.H."/>
            <person name="Detter J.C."/>
            <person name="Dong Q."/>
            <person name="Dusheyko S."/>
            <person name="Eads B.D."/>
            <person name="Frohlich T."/>
            <person name="Geiler-Samerotte K.A."/>
            <person name="Gerlach D."/>
            <person name="Hatcher P."/>
            <person name="Jogdeo S."/>
            <person name="Krijgsveld J."/>
            <person name="Kriventseva E.V."/>
            <person name="Kultz D."/>
            <person name="Laforsch C."/>
            <person name="Lindquist E."/>
            <person name="Lopez J."/>
            <person name="Manak J.R."/>
            <person name="Muller J."/>
            <person name="Pangilinan J."/>
            <person name="Patwardhan R.P."/>
            <person name="Pitluck S."/>
            <person name="Pritham E.J."/>
            <person name="Rechtsteiner A."/>
            <person name="Rho M."/>
            <person name="Rogozin I.B."/>
            <person name="Sakarya O."/>
            <person name="Salamov A."/>
            <person name="Schaack S."/>
            <person name="Shapiro H."/>
            <person name="Shiga Y."/>
            <person name="Skalitzky C."/>
            <person name="Smith Z."/>
            <person name="Souvorov A."/>
            <person name="Sung W."/>
            <person name="Tang Z."/>
            <person name="Tsuchiya D."/>
            <person name="Tu H."/>
            <person name="Vos H."/>
            <person name="Wang M."/>
            <person name="Wolf Y.I."/>
            <person name="Yamagata H."/>
            <person name="Yamada T."/>
            <person name="Ye Y."/>
            <person name="Shaw J.R."/>
            <person name="Andrews J."/>
            <person name="Crease T.J."/>
            <person name="Tang H."/>
            <person name="Lucas S.M."/>
            <person name="Robertson H.M."/>
            <person name="Bork P."/>
            <person name="Koonin E.V."/>
            <person name="Zdobnov E.M."/>
            <person name="Grigoriev I.V."/>
            <person name="Lynch M."/>
            <person name="Boore J.L."/>
        </authorList>
    </citation>
    <scope>NUCLEOTIDE SEQUENCE [LARGE SCALE GENOMIC DNA]</scope>
</reference>